<evidence type="ECO:0000256" key="2">
    <source>
        <dbReference type="ARBA" id="ARBA00023004"/>
    </source>
</evidence>
<dbReference type="PANTHER" id="PTHR43342:SF1">
    <property type="entry name" value="BIFURCATING [FEFE] HYDROGENASE GAMMA SUBUNIT"/>
    <property type="match status" value="1"/>
</dbReference>
<dbReference type="Gene3D" id="1.10.10.1590">
    <property type="entry name" value="NADH-quinone oxidoreductase subunit E"/>
    <property type="match status" value="1"/>
</dbReference>
<sequence>MDRPRSGGTVVTVDGHGAADRGRTGSTDDQGHSSTGPPAGVAERVRAVVAAHRDQRGALLPILHAIQAEFGCVDQEVVPLLAAELNISRADVHGVVTFYTDFRAEPGGRTDVRLCRAEACQSVGAERLVAHAEQVLGIKLGQTTPDGSITLNQVFCLGNCALGPAAQVNGRLYGHLDPARLDTVLATETAAS</sequence>
<evidence type="ECO:0000256" key="1">
    <source>
        <dbReference type="ARBA" id="ARBA00022723"/>
    </source>
</evidence>
<gene>
    <name evidence="5" type="ORF">FNH06_24800</name>
</gene>
<dbReference type="Proteomes" id="UP000318578">
    <property type="component" value="Unassembled WGS sequence"/>
</dbReference>
<feature type="compositionally biased region" description="Polar residues" evidence="4">
    <location>
        <begin position="24"/>
        <end position="36"/>
    </location>
</feature>
<dbReference type="AlphaFoldDB" id="A0A558A4S2"/>
<comment type="caution">
    <text evidence="5">The sequence shown here is derived from an EMBL/GenBank/DDBJ whole genome shotgun (WGS) entry which is preliminary data.</text>
</comment>
<dbReference type="SUPFAM" id="SSF52833">
    <property type="entry name" value="Thioredoxin-like"/>
    <property type="match status" value="1"/>
</dbReference>
<dbReference type="GO" id="GO:0046872">
    <property type="term" value="F:metal ion binding"/>
    <property type="evidence" value="ECO:0007669"/>
    <property type="project" value="UniProtKB-KW"/>
</dbReference>
<keyword evidence="6" id="KW-1185">Reference proteome</keyword>
<dbReference type="InterPro" id="IPR028431">
    <property type="entry name" value="NADP_DH_HndA-like"/>
</dbReference>
<dbReference type="NCBIfam" id="NF004638">
    <property type="entry name" value="PRK05988.1"/>
    <property type="match status" value="1"/>
</dbReference>
<dbReference type="GO" id="GO:0051536">
    <property type="term" value="F:iron-sulfur cluster binding"/>
    <property type="evidence" value="ECO:0007669"/>
    <property type="project" value="UniProtKB-KW"/>
</dbReference>
<keyword evidence="3" id="KW-0411">Iron-sulfur</keyword>
<keyword evidence="1" id="KW-0479">Metal-binding</keyword>
<evidence type="ECO:0000313" key="5">
    <source>
        <dbReference type="EMBL" id="TVT19261.1"/>
    </source>
</evidence>
<evidence type="ECO:0000256" key="4">
    <source>
        <dbReference type="SAM" id="MobiDB-lite"/>
    </source>
</evidence>
<name>A0A558A4S2_9PSEU</name>
<dbReference type="CDD" id="cd03081">
    <property type="entry name" value="TRX_Fd_NuoE_FDH_gamma"/>
    <property type="match status" value="1"/>
</dbReference>
<dbReference type="OrthoDB" id="9807941at2"/>
<accession>A0A558A4S2</accession>
<dbReference type="InterPro" id="IPR036249">
    <property type="entry name" value="Thioredoxin-like_sf"/>
</dbReference>
<proteinExistence type="predicted"/>
<dbReference type="EMBL" id="VJZA01000049">
    <property type="protein sequence ID" value="TVT19261.1"/>
    <property type="molecule type" value="Genomic_DNA"/>
</dbReference>
<organism evidence="5 6">
    <name type="scientific">Amycolatopsis acidiphila</name>
    <dbReference type="NCBI Taxonomy" id="715473"/>
    <lineage>
        <taxon>Bacteria</taxon>
        <taxon>Bacillati</taxon>
        <taxon>Actinomycetota</taxon>
        <taxon>Actinomycetes</taxon>
        <taxon>Pseudonocardiales</taxon>
        <taxon>Pseudonocardiaceae</taxon>
        <taxon>Amycolatopsis</taxon>
    </lineage>
</organism>
<protein>
    <submittedName>
        <fullName evidence="5">Formate dehydrogenase subunit gamma</fullName>
    </submittedName>
</protein>
<reference evidence="5 6" key="1">
    <citation type="submission" date="2019-07" db="EMBL/GenBank/DDBJ databases">
        <title>New species of Amycolatopsis and Streptomyces.</title>
        <authorList>
            <person name="Duangmal K."/>
            <person name="Teo W.F.A."/>
            <person name="Lipun K."/>
        </authorList>
    </citation>
    <scope>NUCLEOTIDE SEQUENCE [LARGE SCALE GENOMIC DNA]</scope>
    <source>
        <strain evidence="5 6">JCM 30562</strain>
    </source>
</reference>
<dbReference type="Gene3D" id="3.40.30.10">
    <property type="entry name" value="Glutaredoxin"/>
    <property type="match status" value="1"/>
</dbReference>
<keyword evidence="2" id="KW-0408">Iron</keyword>
<dbReference type="PANTHER" id="PTHR43342">
    <property type="entry name" value="NADH-QUINONE OXIDOREDUCTASE, E SUBUNIT"/>
    <property type="match status" value="1"/>
</dbReference>
<dbReference type="Pfam" id="PF01257">
    <property type="entry name" value="2Fe-2S_thioredx"/>
    <property type="match status" value="1"/>
</dbReference>
<feature type="region of interest" description="Disordered" evidence="4">
    <location>
        <begin position="1"/>
        <end position="40"/>
    </location>
</feature>
<dbReference type="InterPro" id="IPR041921">
    <property type="entry name" value="NuoE_N"/>
</dbReference>
<evidence type="ECO:0000313" key="6">
    <source>
        <dbReference type="Proteomes" id="UP000318578"/>
    </source>
</evidence>
<evidence type="ECO:0000256" key="3">
    <source>
        <dbReference type="ARBA" id="ARBA00023014"/>
    </source>
</evidence>